<feature type="compositionally biased region" description="Basic and acidic residues" evidence="1">
    <location>
        <begin position="791"/>
        <end position="803"/>
    </location>
</feature>
<feature type="compositionally biased region" description="Basic and acidic residues" evidence="1">
    <location>
        <begin position="695"/>
        <end position="704"/>
    </location>
</feature>
<feature type="compositionally biased region" description="Acidic residues" evidence="1">
    <location>
        <begin position="804"/>
        <end position="818"/>
    </location>
</feature>
<name>A0AAD6SV89_9AGAR</name>
<keyword evidence="3" id="KW-1185">Reference proteome</keyword>
<proteinExistence type="predicted"/>
<accession>A0AAD6SV89</accession>
<gene>
    <name evidence="2" type="ORF">C8F04DRAFT_1349597</name>
</gene>
<dbReference type="Proteomes" id="UP001218188">
    <property type="component" value="Unassembled WGS sequence"/>
</dbReference>
<evidence type="ECO:0000256" key="1">
    <source>
        <dbReference type="SAM" id="MobiDB-lite"/>
    </source>
</evidence>
<feature type="compositionally biased region" description="Polar residues" evidence="1">
    <location>
        <begin position="822"/>
        <end position="834"/>
    </location>
</feature>
<feature type="region of interest" description="Disordered" evidence="1">
    <location>
        <begin position="631"/>
        <end position="932"/>
    </location>
</feature>
<feature type="compositionally biased region" description="Pro residues" evidence="1">
    <location>
        <begin position="149"/>
        <end position="199"/>
    </location>
</feature>
<reference evidence="2" key="1">
    <citation type="submission" date="2023-03" db="EMBL/GenBank/DDBJ databases">
        <title>Massive genome expansion in bonnet fungi (Mycena s.s.) driven by repeated elements and novel gene families across ecological guilds.</title>
        <authorList>
            <consortium name="Lawrence Berkeley National Laboratory"/>
            <person name="Harder C.B."/>
            <person name="Miyauchi S."/>
            <person name="Viragh M."/>
            <person name="Kuo A."/>
            <person name="Thoen E."/>
            <person name="Andreopoulos B."/>
            <person name="Lu D."/>
            <person name="Skrede I."/>
            <person name="Drula E."/>
            <person name="Henrissat B."/>
            <person name="Morin E."/>
            <person name="Kohler A."/>
            <person name="Barry K."/>
            <person name="LaButti K."/>
            <person name="Morin E."/>
            <person name="Salamov A."/>
            <person name="Lipzen A."/>
            <person name="Mereny Z."/>
            <person name="Hegedus B."/>
            <person name="Baldrian P."/>
            <person name="Stursova M."/>
            <person name="Weitz H."/>
            <person name="Taylor A."/>
            <person name="Grigoriev I.V."/>
            <person name="Nagy L.G."/>
            <person name="Martin F."/>
            <person name="Kauserud H."/>
        </authorList>
    </citation>
    <scope>NUCLEOTIDE SEQUENCE</scope>
    <source>
        <strain evidence="2">CBHHK200</strain>
    </source>
</reference>
<organism evidence="2 3">
    <name type="scientific">Mycena alexandri</name>
    <dbReference type="NCBI Taxonomy" id="1745969"/>
    <lineage>
        <taxon>Eukaryota</taxon>
        <taxon>Fungi</taxon>
        <taxon>Dikarya</taxon>
        <taxon>Basidiomycota</taxon>
        <taxon>Agaricomycotina</taxon>
        <taxon>Agaricomycetes</taxon>
        <taxon>Agaricomycetidae</taxon>
        <taxon>Agaricales</taxon>
        <taxon>Marasmiineae</taxon>
        <taxon>Mycenaceae</taxon>
        <taxon>Mycena</taxon>
    </lineage>
</organism>
<feature type="compositionally biased region" description="Basic residues" evidence="1">
    <location>
        <begin position="37"/>
        <end position="49"/>
    </location>
</feature>
<feature type="compositionally biased region" description="Basic and acidic residues" evidence="1">
    <location>
        <begin position="845"/>
        <end position="858"/>
    </location>
</feature>
<evidence type="ECO:0000313" key="2">
    <source>
        <dbReference type="EMBL" id="KAJ7034304.1"/>
    </source>
</evidence>
<protein>
    <submittedName>
        <fullName evidence="2">Uncharacterized protein</fullName>
    </submittedName>
</protein>
<dbReference type="PRINTS" id="PR01217">
    <property type="entry name" value="PRICHEXTENSN"/>
</dbReference>
<feature type="compositionally biased region" description="Low complexity" evidence="1">
    <location>
        <begin position="896"/>
        <end position="915"/>
    </location>
</feature>
<feature type="compositionally biased region" description="Pro residues" evidence="1">
    <location>
        <begin position="214"/>
        <end position="264"/>
    </location>
</feature>
<feature type="compositionally biased region" description="Basic and acidic residues" evidence="1">
    <location>
        <begin position="291"/>
        <end position="309"/>
    </location>
</feature>
<feature type="compositionally biased region" description="Pro residues" evidence="1">
    <location>
        <begin position="66"/>
        <end position="142"/>
    </location>
</feature>
<feature type="compositionally biased region" description="Basic and acidic residues" evidence="1">
    <location>
        <begin position="760"/>
        <end position="783"/>
    </location>
</feature>
<evidence type="ECO:0000313" key="3">
    <source>
        <dbReference type="Proteomes" id="UP001218188"/>
    </source>
</evidence>
<feature type="region of interest" description="Disordered" evidence="1">
    <location>
        <begin position="1"/>
        <end position="315"/>
    </location>
</feature>
<dbReference type="AlphaFoldDB" id="A0AAD6SV89"/>
<comment type="caution">
    <text evidence="2">The sequence shown here is derived from an EMBL/GenBank/DDBJ whole genome shotgun (WGS) entry which is preliminary data.</text>
</comment>
<feature type="compositionally biased region" description="Basic residues" evidence="1">
    <location>
        <begin position="634"/>
        <end position="647"/>
    </location>
</feature>
<dbReference type="EMBL" id="JARJCM010000058">
    <property type="protein sequence ID" value="KAJ7034304.1"/>
    <property type="molecule type" value="Genomic_DNA"/>
</dbReference>
<feature type="compositionally biased region" description="Basic and acidic residues" evidence="1">
    <location>
        <begin position="648"/>
        <end position="657"/>
    </location>
</feature>
<sequence length="963" mass="102861">MPSETAAGRPVRKINPAKPRAAPQSPKVKPNAGSQGKKTKGPKKKKTAKKGGPGGEEQQDDHNNAPPSPPPSNDAPPPPPPPANTPPPPPNDTPPPDNSNAAPPPPLSNDAPPPPPPPANTFPPPPPPPANNNTQPPPPPPTRGTGGTAPPPPPPSNDTPPPPPPPPPPTNTFPPPPPPPANNNTQPPPPPPPTNPTSTPPANTSGVGGTGGTAPPPPPPSNDTPPLPPPPPPPANTFPPPPPPPANNNTQPPPPPPPTNPTSTPPANTSGVGGTEGGTAARGPAANPHADPSREGEHLAGGSWRERNPDAPVLVPREKAPLPARTPEGIALKMDKKVEKQRYNDDLADFDKLMTETAERLAARYDKLPGDVRRALRGKTNLAHERAHNLHNARIWKFAQEYNADLPVGSKLKAPDLAAVMKQQGTFDDQTEAEEALLLTEYAASRGVKQSGTRLNNAAAARDVTAFVRNMDRELTLLKSRTGAVAFLVIARSSVTDTIKPQTCGTPEALAFFPQVLRTTDSDFALKFDNYGCNMETIGLHSTYDFLRKDTIKLISDGLFRATGKHLQMKYEDYDDIPSEYGVELVGWPKDIPFQAPSALGTIEKMRPVHDALTMGSMRWEKMSEARIAEHKAKVQTKTKKDKKPRRDKGLTREEANALRTKKRKRSVNEDSDEDDDDPKPRRRANRSAMTPEELAEHKRTLNREKKRRQRARAAGDDAPAPARRAKKGKSVAMLSDTDESDKSDNGGDNDEEEWVPIGEKQKQKEAKRKGEGKGKGKRKVGDDGSSGDSDAERPKKARRTDPTDDDTLSSGSSDEEPASAPRQNLPFSAQYSKKYTLAMTLQAENERGARRKPEALARARKAKSTPSLVERPKPRPRVKAGVLPESTSGSRGPFLAPAASTSLPPAPTPGASTSRGPALTPGASSSRGPTLPIWDAASRRLPMPLLAIASYSSTESSDDGDH</sequence>